<dbReference type="Proteomes" id="UP000886653">
    <property type="component" value="Unassembled WGS sequence"/>
</dbReference>
<reference evidence="2" key="1">
    <citation type="submission" date="2013-11" db="EMBL/GenBank/DDBJ databases">
        <title>Genome sequence of the fusiform rust pathogen reveals effectors for host alternation and coevolution with pine.</title>
        <authorList>
            <consortium name="DOE Joint Genome Institute"/>
            <person name="Smith K."/>
            <person name="Pendleton A."/>
            <person name="Kubisiak T."/>
            <person name="Anderson C."/>
            <person name="Salamov A."/>
            <person name="Aerts A."/>
            <person name="Riley R."/>
            <person name="Clum A."/>
            <person name="Lindquist E."/>
            <person name="Ence D."/>
            <person name="Campbell M."/>
            <person name="Kronenberg Z."/>
            <person name="Feau N."/>
            <person name="Dhillon B."/>
            <person name="Hamelin R."/>
            <person name="Burleigh J."/>
            <person name="Smith J."/>
            <person name="Yandell M."/>
            <person name="Nelson C."/>
            <person name="Grigoriev I."/>
            <person name="Davis J."/>
        </authorList>
    </citation>
    <scope>NUCLEOTIDE SEQUENCE</scope>
    <source>
        <strain evidence="2">G11</strain>
    </source>
</reference>
<name>A0A9P6NWI4_9BASI</name>
<keyword evidence="3" id="KW-1185">Reference proteome</keyword>
<evidence type="ECO:0000313" key="2">
    <source>
        <dbReference type="EMBL" id="KAG0150710.1"/>
    </source>
</evidence>
<protein>
    <submittedName>
        <fullName evidence="2">Uncharacterized protein</fullName>
    </submittedName>
</protein>
<feature type="region of interest" description="Disordered" evidence="1">
    <location>
        <begin position="1"/>
        <end position="42"/>
    </location>
</feature>
<evidence type="ECO:0000256" key="1">
    <source>
        <dbReference type="SAM" id="MobiDB-lite"/>
    </source>
</evidence>
<feature type="compositionally biased region" description="Basic residues" evidence="1">
    <location>
        <begin position="19"/>
        <end position="29"/>
    </location>
</feature>
<comment type="caution">
    <text evidence="2">The sequence shown here is derived from an EMBL/GenBank/DDBJ whole genome shotgun (WGS) entry which is preliminary data.</text>
</comment>
<dbReference type="AlphaFoldDB" id="A0A9P6NWI4"/>
<dbReference type="OrthoDB" id="16079at2759"/>
<proteinExistence type="predicted"/>
<evidence type="ECO:0000313" key="3">
    <source>
        <dbReference type="Proteomes" id="UP000886653"/>
    </source>
</evidence>
<gene>
    <name evidence="2" type="ORF">CROQUDRAFT_651948</name>
</gene>
<accession>A0A9P6NWI4</accession>
<organism evidence="2 3">
    <name type="scientific">Cronartium quercuum f. sp. fusiforme G11</name>
    <dbReference type="NCBI Taxonomy" id="708437"/>
    <lineage>
        <taxon>Eukaryota</taxon>
        <taxon>Fungi</taxon>
        <taxon>Dikarya</taxon>
        <taxon>Basidiomycota</taxon>
        <taxon>Pucciniomycotina</taxon>
        <taxon>Pucciniomycetes</taxon>
        <taxon>Pucciniales</taxon>
        <taxon>Coleosporiaceae</taxon>
        <taxon>Cronartium</taxon>
    </lineage>
</organism>
<sequence length="242" mass="26444">MRLTSVLRAGGRATAKAQKPSKPRVRALKPKAESAATSVPEQSSALPLLGFVDLEAEESDRANDFSGRVHSESYSAQNLSAAFDSILSSKVPPLSTPNTSRPEMHESSPQSTFLAAIQHSTLSTMDAYRTSILNSLALDDPHGRIYSKNVRQMKEILGFEKWRKKLELDGPQKGKKTKAERHPITRALLPPGSLAVRKALFDRPSVADEALATSMVKDLWKLDQLVDATVVVAYSGKRLVNP</sequence>
<dbReference type="EMBL" id="MU167217">
    <property type="protein sequence ID" value="KAG0150710.1"/>
    <property type="molecule type" value="Genomic_DNA"/>
</dbReference>